<dbReference type="Gene3D" id="3.40.50.1240">
    <property type="entry name" value="Phosphoglycerate mutase-like"/>
    <property type="match status" value="1"/>
</dbReference>
<dbReference type="CDD" id="cd07061">
    <property type="entry name" value="HP_HAP_like"/>
    <property type="match status" value="1"/>
</dbReference>
<proteinExistence type="predicted"/>
<evidence type="ECO:0000313" key="2">
    <source>
        <dbReference type="EMBL" id="JAS34658.1"/>
    </source>
</evidence>
<gene>
    <name evidence="2" type="ORF">g.9358</name>
</gene>
<evidence type="ECO:0000256" key="1">
    <source>
        <dbReference type="ARBA" id="ARBA00022801"/>
    </source>
</evidence>
<dbReference type="InterPro" id="IPR029033">
    <property type="entry name" value="His_PPase_superfam"/>
</dbReference>
<dbReference type="InterPro" id="IPR000560">
    <property type="entry name" value="His_Pase_clade-2"/>
</dbReference>
<dbReference type="SUPFAM" id="SSF53254">
    <property type="entry name" value="Phosphoglycerate mutase-like"/>
    <property type="match status" value="1"/>
</dbReference>
<dbReference type="GO" id="GO:0003993">
    <property type="term" value="F:acid phosphatase activity"/>
    <property type="evidence" value="ECO:0007669"/>
    <property type="project" value="TreeGrafter"/>
</dbReference>
<reference evidence="2" key="1">
    <citation type="submission" date="2015-12" db="EMBL/GenBank/DDBJ databases">
        <title>De novo transcriptome assembly of four potential Pierce s Disease insect vectors from Arizona vineyards.</title>
        <authorList>
            <person name="Tassone E.E."/>
        </authorList>
    </citation>
    <scope>NUCLEOTIDE SEQUENCE</scope>
</reference>
<dbReference type="GO" id="GO:0052745">
    <property type="term" value="F:inositol phosphate phosphatase activity"/>
    <property type="evidence" value="ECO:0007669"/>
    <property type="project" value="TreeGrafter"/>
</dbReference>
<protein>
    <recommendedName>
        <fullName evidence="3">Multiple inositol polyphosphate phosphatase 1</fullName>
    </recommendedName>
</protein>
<evidence type="ECO:0008006" key="3">
    <source>
        <dbReference type="Google" id="ProtNLM"/>
    </source>
</evidence>
<dbReference type="EMBL" id="GEDC01002640">
    <property type="protein sequence ID" value="JAS34658.1"/>
    <property type="molecule type" value="Transcribed_RNA"/>
</dbReference>
<accession>A0A1B6E9P5</accession>
<dbReference type="AlphaFoldDB" id="A0A1B6E9P5"/>
<name>A0A1B6E9P5_9HEMI</name>
<organism evidence="2">
    <name type="scientific">Clastoptera arizonana</name>
    <name type="common">Arizona spittle bug</name>
    <dbReference type="NCBI Taxonomy" id="38151"/>
    <lineage>
        <taxon>Eukaryota</taxon>
        <taxon>Metazoa</taxon>
        <taxon>Ecdysozoa</taxon>
        <taxon>Arthropoda</taxon>
        <taxon>Hexapoda</taxon>
        <taxon>Insecta</taxon>
        <taxon>Pterygota</taxon>
        <taxon>Neoptera</taxon>
        <taxon>Paraneoptera</taxon>
        <taxon>Hemiptera</taxon>
        <taxon>Auchenorrhyncha</taxon>
        <taxon>Cercopoidea</taxon>
        <taxon>Clastopteridae</taxon>
        <taxon>Clastoptera</taxon>
    </lineage>
</organism>
<dbReference type="Pfam" id="PF00328">
    <property type="entry name" value="His_Phos_2"/>
    <property type="match status" value="1"/>
</dbReference>
<sequence length="308" mass="35968">MVDMAERFQLRFSELLPERYSNLTFKFRHTATQRTEASAHYFTTGLFGRYTANHVWYPQALDKDPILRFYKLCDKWRHEVDDNPNSLNELAKFKKTNDAVEMTKRVSRRLGLDEVLPYNDVHSMYIACTFETAWTPRIPSPWCSLFTKEDLEVLEYSEDLKYFWVDGYGYEINYKQACPAIGDMIQHLTNTTLPKAVFYFTHSGTLLKVLSFLNLYNDNKKLTADNFRQNKDRKWRVSKIDVFGTNLAFILYRCGDGDKVLTMHQERPVTLPGCPQGELCPLSRILELYGNSVHSCKFNEMCAYSVPS</sequence>
<dbReference type="PANTHER" id="PTHR20963">
    <property type="entry name" value="MULTIPLE INOSITOL POLYPHOSPHATE PHOSPHATASE-RELATED"/>
    <property type="match status" value="1"/>
</dbReference>
<keyword evidence="1" id="KW-0378">Hydrolase</keyword>
<dbReference type="PANTHER" id="PTHR20963:SF51">
    <property type="entry name" value="MULTIPLE INOSITOL POLYPHOSPHATE PHOSPHATASE 1"/>
    <property type="match status" value="1"/>
</dbReference>